<sequence length="556" mass="62706">MPPRNGTADQSLIIAHRKELIEQAAYHCSLAYPDKTLEIEMGNSTASGTADITIASIRSLLSKNRIKKYDPDRFKLVLVDEAHHIVAQSYHEALQHFGLNEKCDRSPVLVGVSATFSRFDGLKLGAAIDHIVYHKDYIDMIGEKWLANAVFTTVQSKADLSGIRKDKFGDFAIGPLSNAVNTKTVNDITVRAWLAKARDRKSTLVFCVDKQHVMHLTTTFREHGVDARYITSSTPKDIRNEQLQAFKDQKYPVLVNCGLFTEGTDIPNVDCIVLARPTRSKNLLIQMIGRGLRLFPEKKDCHIVDMVASLSTGIISTPTLFGLHPDEILDESNLKQLAEIREARTSVSPANPSNLSPDEDAKITFTDYDNVYALLSDTKYERHIRSLSPNAWVRVGEYRYVLCESSGWLTIRKDDSGIFAVDYVAKFKGERTSKETYTRPRTIASAPDLEQAVHGADTFASKTFNEYFISTRQTWRSARASDLQIKFLINARIMEESQAVTLTRGLAADMINKLKFGGRKRFAEIETQRRREEAAKREREELNRREEVKVGPLDSL</sequence>
<proteinExistence type="predicted"/>
<dbReference type="SMART" id="SM00490">
    <property type="entry name" value="HELICc"/>
    <property type="match status" value="1"/>
</dbReference>
<keyword evidence="1" id="KW-0547">Nucleotide-binding</keyword>
<dbReference type="PANTHER" id="PTHR47396:SF1">
    <property type="entry name" value="ATP-DEPENDENT HELICASE IRC3-RELATED"/>
    <property type="match status" value="1"/>
</dbReference>
<dbReference type="GO" id="GO:0061749">
    <property type="term" value="F:forked DNA-dependent helicase activity"/>
    <property type="evidence" value="ECO:0007669"/>
    <property type="project" value="TreeGrafter"/>
</dbReference>
<dbReference type="InterPro" id="IPR050742">
    <property type="entry name" value="Helicase_Restrict-Modif_Enz"/>
</dbReference>
<dbReference type="EMBL" id="NPHW01005253">
    <property type="protein sequence ID" value="OXV06961.1"/>
    <property type="molecule type" value="Genomic_DNA"/>
</dbReference>
<dbReference type="AlphaFoldDB" id="A0A232LS26"/>
<dbReference type="PANTHER" id="PTHR47396">
    <property type="entry name" value="TYPE I RESTRICTION ENZYME ECOKI R PROTEIN"/>
    <property type="match status" value="1"/>
</dbReference>
<dbReference type="GO" id="GO:0005759">
    <property type="term" value="C:mitochondrial matrix"/>
    <property type="evidence" value="ECO:0007669"/>
    <property type="project" value="TreeGrafter"/>
</dbReference>
<evidence type="ECO:0000259" key="4">
    <source>
        <dbReference type="PROSITE" id="PS51194"/>
    </source>
</evidence>
<keyword evidence="6" id="KW-1185">Reference proteome</keyword>
<reference evidence="5 6" key="1">
    <citation type="journal article" date="2015" name="Environ. Microbiol.">
        <title>Metagenome sequence of Elaphomyces granulatus from sporocarp tissue reveals Ascomycota ectomycorrhizal fingerprints of genome expansion and a Proteobacteria-rich microbiome.</title>
        <authorList>
            <person name="Quandt C.A."/>
            <person name="Kohler A."/>
            <person name="Hesse C.N."/>
            <person name="Sharpton T.J."/>
            <person name="Martin F."/>
            <person name="Spatafora J.W."/>
        </authorList>
    </citation>
    <scope>NUCLEOTIDE SEQUENCE [LARGE SCALE GENOMIC DNA]</scope>
    <source>
        <strain evidence="5 6">OSC145934</strain>
    </source>
</reference>
<feature type="domain" description="Helicase ATP-binding" evidence="3">
    <location>
        <begin position="1"/>
        <end position="134"/>
    </location>
</feature>
<feature type="domain" description="Helicase C-terminal" evidence="4">
    <location>
        <begin position="189"/>
        <end position="356"/>
    </location>
</feature>
<dbReference type="GO" id="GO:0070125">
    <property type="term" value="P:mitochondrial translational elongation"/>
    <property type="evidence" value="ECO:0007669"/>
    <property type="project" value="TreeGrafter"/>
</dbReference>
<evidence type="ECO:0000256" key="1">
    <source>
        <dbReference type="ARBA" id="ARBA00022806"/>
    </source>
</evidence>
<dbReference type="SUPFAM" id="SSF52540">
    <property type="entry name" value="P-loop containing nucleoside triphosphate hydrolases"/>
    <property type="match status" value="1"/>
</dbReference>
<evidence type="ECO:0000313" key="6">
    <source>
        <dbReference type="Proteomes" id="UP000243515"/>
    </source>
</evidence>
<dbReference type="InterPro" id="IPR001650">
    <property type="entry name" value="Helicase_C-like"/>
</dbReference>
<dbReference type="Pfam" id="PF00271">
    <property type="entry name" value="Helicase_C"/>
    <property type="match status" value="1"/>
</dbReference>
<dbReference type="GO" id="GO:0000403">
    <property type="term" value="F:Y-form DNA binding"/>
    <property type="evidence" value="ECO:0007669"/>
    <property type="project" value="TreeGrafter"/>
</dbReference>
<accession>A0A232LS26</accession>
<dbReference type="OrthoDB" id="16911at2759"/>
<dbReference type="PROSITE" id="PS51192">
    <property type="entry name" value="HELICASE_ATP_BIND_1"/>
    <property type="match status" value="1"/>
</dbReference>
<dbReference type="GO" id="GO:0016787">
    <property type="term" value="F:hydrolase activity"/>
    <property type="evidence" value="ECO:0007669"/>
    <property type="project" value="InterPro"/>
</dbReference>
<dbReference type="GO" id="GO:0036121">
    <property type="term" value="F:double-stranded DNA helicase activity"/>
    <property type="evidence" value="ECO:0007669"/>
    <property type="project" value="TreeGrafter"/>
</dbReference>
<keyword evidence="1" id="KW-0378">Hydrolase</keyword>
<organism evidence="5 6">
    <name type="scientific">Elaphomyces granulatus</name>
    <dbReference type="NCBI Taxonomy" id="519963"/>
    <lineage>
        <taxon>Eukaryota</taxon>
        <taxon>Fungi</taxon>
        <taxon>Dikarya</taxon>
        <taxon>Ascomycota</taxon>
        <taxon>Pezizomycotina</taxon>
        <taxon>Eurotiomycetes</taxon>
        <taxon>Eurotiomycetidae</taxon>
        <taxon>Eurotiales</taxon>
        <taxon>Elaphomycetaceae</taxon>
        <taxon>Elaphomyces</taxon>
    </lineage>
</organism>
<dbReference type="Proteomes" id="UP000243515">
    <property type="component" value="Unassembled WGS sequence"/>
</dbReference>
<dbReference type="Pfam" id="PF04851">
    <property type="entry name" value="ResIII"/>
    <property type="match status" value="1"/>
</dbReference>
<gene>
    <name evidence="5" type="ORF">Egran_05273</name>
</gene>
<dbReference type="InterPro" id="IPR014001">
    <property type="entry name" value="Helicase_ATP-bd"/>
</dbReference>
<dbReference type="PROSITE" id="PS51194">
    <property type="entry name" value="HELICASE_CTER"/>
    <property type="match status" value="1"/>
</dbReference>
<dbReference type="GO" id="GO:0032042">
    <property type="term" value="P:mitochondrial DNA metabolic process"/>
    <property type="evidence" value="ECO:0007669"/>
    <property type="project" value="TreeGrafter"/>
</dbReference>
<evidence type="ECO:0000259" key="3">
    <source>
        <dbReference type="PROSITE" id="PS51192"/>
    </source>
</evidence>
<dbReference type="GO" id="GO:0005524">
    <property type="term" value="F:ATP binding"/>
    <property type="evidence" value="ECO:0007669"/>
    <property type="project" value="InterPro"/>
</dbReference>
<name>A0A232LS26_9EURO</name>
<evidence type="ECO:0000313" key="5">
    <source>
        <dbReference type="EMBL" id="OXV06961.1"/>
    </source>
</evidence>
<protein>
    <recommendedName>
        <fullName evidence="7">Helicase ATP-binding domain-containing protein</fullName>
    </recommendedName>
</protein>
<keyword evidence="1" id="KW-0347">Helicase</keyword>
<evidence type="ECO:0008006" key="7">
    <source>
        <dbReference type="Google" id="ProtNLM"/>
    </source>
</evidence>
<feature type="compositionally biased region" description="Basic and acidic residues" evidence="2">
    <location>
        <begin position="527"/>
        <end position="549"/>
    </location>
</feature>
<dbReference type="Gene3D" id="3.40.50.300">
    <property type="entry name" value="P-loop containing nucleotide triphosphate hydrolases"/>
    <property type="match status" value="2"/>
</dbReference>
<dbReference type="InterPro" id="IPR006935">
    <property type="entry name" value="Helicase/UvrB_N"/>
</dbReference>
<evidence type="ECO:0000256" key="2">
    <source>
        <dbReference type="SAM" id="MobiDB-lite"/>
    </source>
</evidence>
<keyword evidence="1" id="KW-0067">ATP-binding</keyword>
<feature type="region of interest" description="Disordered" evidence="2">
    <location>
        <begin position="527"/>
        <end position="556"/>
    </location>
</feature>
<comment type="caution">
    <text evidence="5">The sequence shown here is derived from an EMBL/GenBank/DDBJ whole genome shotgun (WGS) entry which is preliminary data.</text>
</comment>
<dbReference type="CDD" id="cd18799">
    <property type="entry name" value="SF2_C_EcoAI-like"/>
    <property type="match status" value="1"/>
</dbReference>
<dbReference type="InterPro" id="IPR027417">
    <property type="entry name" value="P-loop_NTPase"/>
</dbReference>